<dbReference type="Gene3D" id="3.20.20.300">
    <property type="entry name" value="Glycoside hydrolase, family 3, N-terminal domain"/>
    <property type="match status" value="1"/>
</dbReference>
<dbReference type="AlphaFoldDB" id="A0A8H4W879"/>
<keyword evidence="7" id="KW-0326">Glycosidase</keyword>
<evidence type="ECO:0000256" key="4">
    <source>
        <dbReference type="ARBA" id="ARBA00012744"/>
    </source>
</evidence>
<dbReference type="InterPro" id="IPR017853">
    <property type="entry name" value="GH"/>
</dbReference>
<keyword evidence="6" id="KW-0325">Glycoprotein</keyword>
<dbReference type="InterPro" id="IPR036962">
    <property type="entry name" value="Glyco_hydro_3_N_sf"/>
</dbReference>
<dbReference type="PANTHER" id="PTHR42715">
    <property type="entry name" value="BETA-GLUCOSIDASE"/>
    <property type="match status" value="1"/>
</dbReference>
<evidence type="ECO:0000256" key="2">
    <source>
        <dbReference type="ARBA" id="ARBA00004987"/>
    </source>
</evidence>
<reference evidence="9 10" key="1">
    <citation type="submission" date="2020-03" db="EMBL/GenBank/DDBJ databases">
        <title>Draft Genome Sequence of Cudoniella acicularis.</title>
        <authorList>
            <person name="Buettner E."/>
            <person name="Kellner H."/>
        </authorList>
    </citation>
    <scope>NUCLEOTIDE SEQUENCE [LARGE SCALE GENOMIC DNA]</scope>
    <source>
        <strain evidence="9 10">DSM 108380</strain>
    </source>
</reference>
<dbReference type="GO" id="GO:0008422">
    <property type="term" value="F:beta-glucosidase activity"/>
    <property type="evidence" value="ECO:0007669"/>
    <property type="project" value="UniProtKB-EC"/>
</dbReference>
<dbReference type="EC" id="3.2.1.21" evidence="4"/>
<keyword evidence="5" id="KW-0378">Hydrolase</keyword>
<evidence type="ECO:0000313" key="9">
    <source>
        <dbReference type="EMBL" id="KAF4634499.1"/>
    </source>
</evidence>
<comment type="similarity">
    <text evidence="3">Belongs to the glycosyl hydrolase 3 family.</text>
</comment>
<feature type="region of interest" description="Disordered" evidence="8">
    <location>
        <begin position="24"/>
        <end position="54"/>
    </location>
</feature>
<dbReference type="PANTHER" id="PTHR42715:SF14">
    <property type="entry name" value="BETA-GLUCOSIDASE D-RELATED"/>
    <property type="match status" value="1"/>
</dbReference>
<proteinExistence type="inferred from homology"/>
<evidence type="ECO:0000256" key="6">
    <source>
        <dbReference type="ARBA" id="ARBA00023180"/>
    </source>
</evidence>
<gene>
    <name evidence="9" type="ORF">G7Y89_g3599</name>
</gene>
<dbReference type="InterPro" id="IPR050288">
    <property type="entry name" value="Cellulose_deg_GH3"/>
</dbReference>
<evidence type="ECO:0000256" key="3">
    <source>
        <dbReference type="ARBA" id="ARBA00005336"/>
    </source>
</evidence>
<dbReference type="GO" id="GO:0009251">
    <property type="term" value="P:glucan catabolic process"/>
    <property type="evidence" value="ECO:0007669"/>
    <property type="project" value="TreeGrafter"/>
</dbReference>
<evidence type="ECO:0000256" key="7">
    <source>
        <dbReference type="ARBA" id="ARBA00023295"/>
    </source>
</evidence>
<comment type="pathway">
    <text evidence="2">Glycan metabolism; cellulose degradation.</text>
</comment>
<sequence>MGGNFVKGVGSAGVIPSSKHFIMNEQEANREASSSSGGGGGGGIPGGSPPTIFSMISAKQSSNSTIKNGVAGAMCTMNKVNGTYSCENQDLLGKYLKVELGMPGIVHSDVGAQHTSINSTNAGMDYGSSSD</sequence>
<evidence type="ECO:0000256" key="1">
    <source>
        <dbReference type="ARBA" id="ARBA00000448"/>
    </source>
</evidence>
<dbReference type="Proteomes" id="UP000566819">
    <property type="component" value="Unassembled WGS sequence"/>
</dbReference>
<comment type="caution">
    <text evidence="9">The sequence shown here is derived from an EMBL/GenBank/DDBJ whole genome shotgun (WGS) entry which is preliminary data.</text>
</comment>
<protein>
    <recommendedName>
        <fullName evidence="4">beta-glucosidase</fullName>
        <ecNumber evidence="4">3.2.1.21</ecNumber>
    </recommendedName>
</protein>
<evidence type="ECO:0000256" key="5">
    <source>
        <dbReference type="ARBA" id="ARBA00022801"/>
    </source>
</evidence>
<dbReference type="OrthoDB" id="416222at2759"/>
<comment type="catalytic activity">
    <reaction evidence="1">
        <text>Hydrolysis of terminal, non-reducing beta-D-glucosyl residues with release of beta-D-glucose.</text>
        <dbReference type="EC" id="3.2.1.21"/>
    </reaction>
</comment>
<feature type="compositionally biased region" description="Gly residues" evidence="8">
    <location>
        <begin position="36"/>
        <end position="46"/>
    </location>
</feature>
<keyword evidence="10" id="KW-1185">Reference proteome</keyword>
<dbReference type="EMBL" id="JAAMPI010000180">
    <property type="protein sequence ID" value="KAF4634499.1"/>
    <property type="molecule type" value="Genomic_DNA"/>
</dbReference>
<organism evidence="9 10">
    <name type="scientific">Cudoniella acicularis</name>
    <dbReference type="NCBI Taxonomy" id="354080"/>
    <lineage>
        <taxon>Eukaryota</taxon>
        <taxon>Fungi</taxon>
        <taxon>Dikarya</taxon>
        <taxon>Ascomycota</taxon>
        <taxon>Pezizomycotina</taxon>
        <taxon>Leotiomycetes</taxon>
        <taxon>Helotiales</taxon>
        <taxon>Tricladiaceae</taxon>
        <taxon>Cudoniella</taxon>
    </lineage>
</organism>
<name>A0A8H4W879_9HELO</name>
<evidence type="ECO:0000313" key="10">
    <source>
        <dbReference type="Proteomes" id="UP000566819"/>
    </source>
</evidence>
<dbReference type="SUPFAM" id="SSF51445">
    <property type="entry name" value="(Trans)glycosidases"/>
    <property type="match status" value="1"/>
</dbReference>
<evidence type="ECO:0000256" key="8">
    <source>
        <dbReference type="SAM" id="MobiDB-lite"/>
    </source>
</evidence>
<accession>A0A8H4W879</accession>